<dbReference type="InterPro" id="IPR012296">
    <property type="entry name" value="Nuclease_put_TT1808"/>
</dbReference>
<dbReference type="RefSeq" id="WP_345355175.1">
    <property type="nucleotide sequence ID" value="NZ_BAABHJ010000008.1"/>
</dbReference>
<evidence type="ECO:0000259" key="1">
    <source>
        <dbReference type="Pfam" id="PF05685"/>
    </source>
</evidence>
<keyword evidence="3" id="KW-1185">Reference proteome</keyword>
<dbReference type="Proteomes" id="UP001500212">
    <property type="component" value="Unassembled WGS sequence"/>
</dbReference>
<dbReference type="EMBL" id="BAABHJ010000008">
    <property type="protein sequence ID" value="GAA4609197.1"/>
    <property type="molecule type" value="Genomic_DNA"/>
</dbReference>
<dbReference type="PANTHER" id="PTHR35400">
    <property type="entry name" value="SLR1083 PROTEIN"/>
    <property type="match status" value="1"/>
</dbReference>
<keyword evidence="2" id="KW-0540">Nuclease</keyword>
<reference evidence="3" key="1">
    <citation type="journal article" date="2019" name="Int. J. Syst. Evol. Microbiol.">
        <title>The Global Catalogue of Microorganisms (GCM) 10K type strain sequencing project: providing services to taxonomists for standard genome sequencing and annotation.</title>
        <authorList>
            <consortium name="The Broad Institute Genomics Platform"/>
            <consortium name="The Broad Institute Genome Sequencing Center for Infectious Disease"/>
            <person name="Wu L."/>
            <person name="Ma J."/>
        </authorList>
    </citation>
    <scope>NUCLEOTIDE SEQUENCE [LARGE SCALE GENOMIC DNA]</scope>
    <source>
        <strain evidence="3">JCM 17938</strain>
    </source>
</reference>
<dbReference type="InterPro" id="IPR008538">
    <property type="entry name" value="Uma2"/>
</dbReference>
<dbReference type="GO" id="GO:0004519">
    <property type="term" value="F:endonuclease activity"/>
    <property type="evidence" value="ECO:0007669"/>
    <property type="project" value="UniProtKB-KW"/>
</dbReference>
<gene>
    <name evidence="2" type="ORF">GCM10023195_36840</name>
</gene>
<name>A0ABP8TIN0_9ACTN</name>
<comment type="caution">
    <text evidence="2">The sequence shown here is derived from an EMBL/GenBank/DDBJ whole genome shotgun (WGS) entry which is preliminary data.</text>
</comment>
<organism evidence="2 3">
    <name type="scientific">Actinoallomurus liliacearum</name>
    <dbReference type="NCBI Taxonomy" id="1080073"/>
    <lineage>
        <taxon>Bacteria</taxon>
        <taxon>Bacillati</taxon>
        <taxon>Actinomycetota</taxon>
        <taxon>Actinomycetes</taxon>
        <taxon>Streptosporangiales</taxon>
        <taxon>Thermomonosporaceae</taxon>
        <taxon>Actinoallomurus</taxon>
    </lineage>
</organism>
<protein>
    <submittedName>
        <fullName evidence="2">Uma2 family endonuclease</fullName>
    </submittedName>
</protein>
<evidence type="ECO:0000313" key="3">
    <source>
        <dbReference type="Proteomes" id="UP001500212"/>
    </source>
</evidence>
<dbReference type="SUPFAM" id="SSF52980">
    <property type="entry name" value="Restriction endonuclease-like"/>
    <property type="match status" value="1"/>
</dbReference>
<dbReference type="Pfam" id="PF05685">
    <property type="entry name" value="Uma2"/>
    <property type="match status" value="1"/>
</dbReference>
<sequence>MSISFAEHCGRWTVEDLRRPAEDDLYRYEIDDGVLIVSPPPASPDQAALLHLAFVLQAPARTAGYQVLPMVEVVTHRRDDWLKVPDLVAVTLDAFEAEPEAYDAADVALVVEISGSRQSRNRDFGEKLEAYAEADIPHYWVAELVPVPRLTVFELVDGAYREVVASPEPVGLTRPFAVEIDPARLRRVRAR</sequence>
<dbReference type="CDD" id="cd06260">
    <property type="entry name" value="DUF820-like"/>
    <property type="match status" value="1"/>
</dbReference>
<accession>A0ABP8TIN0</accession>
<keyword evidence="2" id="KW-0255">Endonuclease</keyword>
<dbReference type="Gene3D" id="3.90.1570.10">
    <property type="entry name" value="tt1808, chain A"/>
    <property type="match status" value="1"/>
</dbReference>
<proteinExistence type="predicted"/>
<feature type="domain" description="Putative restriction endonuclease" evidence="1">
    <location>
        <begin position="18"/>
        <end position="173"/>
    </location>
</feature>
<dbReference type="PANTHER" id="PTHR35400:SF3">
    <property type="entry name" value="SLL1072 PROTEIN"/>
    <property type="match status" value="1"/>
</dbReference>
<keyword evidence="2" id="KW-0378">Hydrolase</keyword>
<evidence type="ECO:0000313" key="2">
    <source>
        <dbReference type="EMBL" id="GAA4609197.1"/>
    </source>
</evidence>
<dbReference type="InterPro" id="IPR011335">
    <property type="entry name" value="Restrct_endonuc-II-like"/>
</dbReference>